<evidence type="ECO:0000313" key="2">
    <source>
        <dbReference type="Proteomes" id="UP000198337"/>
    </source>
</evidence>
<reference evidence="1 2" key="1">
    <citation type="submission" date="2017-06" db="EMBL/GenBank/DDBJ databases">
        <authorList>
            <person name="Varghese N."/>
            <person name="Submissions S."/>
        </authorList>
    </citation>
    <scope>NUCLEOTIDE SEQUENCE [LARGE SCALE GENOMIC DNA]</scope>
    <source>
        <strain evidence="1 2">DSM 19840</strain>
    </source>
</reference>
<proteinExistence type="predicted"/>
<organism evidence="1 2">
    <name type="scientific">Maribacter sedimenticola</name>
    <dbReference type="NCBI Taxonomy" id="228956"/>
    <lineage>
        <taxon>Bacteria</taxon>
        <taxon>Pseudomonadati</taxon>
        <taxon>Bacteroidota</taxon>
        <taxon>Flavobacteriia</taxon>
        <taxon>Flavobacteriales</taxon>
        <taxon>Flavobacteriaceae</taxon>
        <taxon>Maribacter</taxon>
    </lineage>
</organism>
<accession>A0ABY1SGG1</accession>
<evidence type="ECO:0008006" key="3">
    <source>
        <dbReference type="Google" id="ProtNLM"/>
    </source>
</evidence>
<dbReference type="RefSeq" id="WP_262494231.1">
    <property type="nucleotide sequence ID" value="NZ_FZNV01000002.1"/>
</dbReference>
<comment type="caution">
    <text evidence="1">The sequence shown here is derived from an EMBL/GenBank/DDBJ whole genome shotgun (WGS) entry which is preliminary data.</text>
</comment>
<name>A0ABY1SGG1_9FLAO</name>
<keyword evidence="2" id="KW-1185">Reference proteome</keyword>
<gene>
    <name evidence="1" type="ORF">SAMN04488009_1873</name>
</gene>
<dbReference type="EMBL" id="FZNV01000002">
    <property type="protein sequence ID" value="SNR45625.1"/>
    <property type="molecule type" value="Genomic_DNA"/>
</dbReference>
<sequence length="44" mass="4971">MARTSKRGRSAKTGQFVTIEEAKRRPATTVIETLKVGPTKKRRK</sequence>
<evidence type="ECO:0000313" key="1">
    <source>
        <dbReference type="EMBL" id="SNR45625.1"/>
    </source>
</evidence>
<protein>
    <recommendedName>
        <fullName evidence="3">Multidrug transporter</fullName>
    </recommendedName>
</protein>
<dbReference type="Proteomes" id="UP000198337">
    <property type="component" value="Unassembled WGS sequence"/>
</dbReference>